<keyword evidence="6 11" id="KW-0274">FAD</keyword>
<evidence type="ECO:0000256" key="1">
    <source>
        <dbReference type="ARBA" id="ARBA00001974"/>
    </source>
</evidence>
<dbReference type="PANTHER" id="PTHR10909">
    <property type="entry name" value="ELECTRON TRANSPORT OXIDOREDUCTASE"/>
    <property type="match status" value="1"/>
</dbReference>
<dbReference type="Proteomes" id="UP000299102">
    <property type="component" value="Unassembled WGS sequence"/>
</dbReference>
<dbReference type="InterPro" id="IPR002655">
    <property type="entry name" value="Acyl-CoA_oxidase_C"/>
</dbReference>
<dbReference type="PANTHER" id="PTHR10909:SF250">
    <property type="entry name" value="PEROXISOMAL ACYL-COENZYME A OXIDASE 1"/>
    <property type="match status" value="1"/>
</dbReference>
<dbReference type="Gene3D" id="2.40.110.10">
    <property type="entry name" value="Butyryl-CoA Dehydrogenase, subunit A, domain 2"/>
    <property type="match status" value="1"/>
</dbReference>
<keyword evidence="10" id="KW-0576">Peroxisome</keyword>
<evidence type="ECO:0000256" key="8">
    <source>
        <dbReference type="ARBA" id="ARBA00023002"/>
    </source>
</evidence>
<sequence>MCSCGLEEFVCSQTQETNKIPYDYLSHKEKYERAVENVAVVFKCIHKIYEEMDGSNDAYRDTIVRFLKRTPCNDGSPVAVHILMFLPAILGQASAEQRAQWLPRAINANIIGTFAQDAAAPKPRPARPIDKSRTGLRHAHLVLPFFLNLQTELGHGTFIRGLETTATYDSKTKEFILNTPTLTSSKWWPGGLGHTANYCVVVAQLYINAKHYGIHSFMLQLRDEETHIPLPGVEVGNIGAKFGLNSVDNGFLRLKNVRIPRTHMFMKYAKVLECKDMDSSLLVLEKLKTDPESISRPESEKELDQDPNGKWDWNRGPEVQILDFNTQQHKLLISIATYYAFNSLADELSKVHEEVTLDLQKGSLLRLPELHALACCLKAICSSDTAACVEQCRLACGGHGYMSSSNLPIIYGMATAACTYEGENTVLLLQTARFLVKTWQAAKNREVLMSTVSYFAMFFEFRESFCWENSMDGIMRGFEIVAASHIDKCVKNIEKRMKSGMPYEDAWNLTSIQLVAAAEYTTISKQDIELLNHRYEELLTKIRPNAVGLVDAFDFSDDVLNSTLGAYDGRVYERLMAEALKSPLNAEPVNRTFHTHLKPLMRGKL</sequence>
<dbReference type="InterPro" id="IPR009100">
    <property type="entry name" value="AcylCoA_DH/oxidase_NM_dom_sf"/>
</dbReference>
<dbReference type="InterPro" id="IPR012258">
    <property type="entry name" value="Acyl-CoA_oxidase"/>
</dbReference>
<evidence type="ECO:0000259" key="15">
    <source>
        <dbReference type="Pfam" id="PF14749"/>
    </source>
</evidence>
<feature type="domain" description="Acyl-CoA oxidase C-alpha1" evidence="16">
    <location>
        <begin position="315"/>
        <end position="436"/>
    </location>
</feature>
<evidence type="ECO:0000256" key="2">
    <source>
        <dbReference type="ARBA" id="ARBA00004275"/>
    </source>
</evidence>
<dbReference type="STRING" id="151549.A0A4C1URC9"/>
<dbReference type="InterPro" id="IPR029320">
    <property type="entry name" value="Acyl-CoA_ox_N"/>
</dbReference>
<comment type="subcellular location">
    <subcellularLocation>
        <location evidence="2">Peroxisome</location>
    </subcellularLocation>
</comment>
<evidence type="ECO:0000256" key="3">
    <source>
        <dbReference type="ARBA" id="ARBA00004846"/>
    </source>
</evidence>
<dbReference type="EMBL" id="BGZK01000215">
    <property type="protein sequence ID" value="GBP29033.1"/>
    <property type="molecule type" value="Genomic_DNA"/>
</dbReference>
<keyword evidence="18" id="KW-1185">Reference proteome</keyword>
<comment type="pathway">
    <text evidence="3">Lipid metabolism; peroxisomal fatty acid beta-oxidation.</text>
</comment>
<dbReference type="Gene3D" id="1.10.540.10">
    <property type="entry name" value="Acyl-CoA dehydrogenase/oxidase, N-terminal domain"/>
    <property type="match status" value="1"/>
</dbReference>
<dbReference type="SUPFAM" id="SSF47203">
    <property type="entry name" value="Acyl-CoA dehydrogenase C-terminal domain-like"/>
    <property type="match status" value="2"/>
</dbReference>
<dbReference type="InterPro" id="IPR055060">
    <property type="entry name" value="ACOX_C_alpha1"/>
</dbReference>
<evidence type="ECO:0000256" key="7">
    <source>
        <dbReference type="ARBA" id="ARBA00022832"/>
    </source>
</evidence>
<dbReference type="InterPro" id="IPR046373">
    <property type="entry name" value="Acyl-CoA_Oxase/DH_mid-dom_sf"/>
</dbReference>
<dbReference type="GO" id="GO:0033540">
    <property type="term" value="P:fatty acid beta-oxidation using acyl-CoA oxidase"/>
    <property type="evidence" value="ECO:0007669"/>
    <property type="project" value="TreeGrafter"/>
</dbReference>
<evidence type="ECO:0000256" key="6">
    <source>
        <dbReference type="ARBA" id="ARBA00022827"/>
    </source>
</evidence>
<evidence type="ECO:0000256" key="4">
    <source>
        <dbReference type="ARBA" id="ARBA00006288"/>
    </source>
</evidence>
<keyword evidence="7" id="KW-0276">Fatty acid metabolism</keyword>
<dbReference type="Pfam" id="PF22924">
    <property type="entry name" value="ACOX_C_alpha1"/>
    <property type="match status" value="1"/>
</dbReference>
<feature type="binding site" evidence="13">
    <location>
        <position position="151"/>
    </location>
    <ligand>
        <name>FAD</name>
        <dbReference type="ChEBI" id="CHEBI:57692"/>
    </ligand>
</feature>
<feature type="domain" description="Acyl-coenzyme A oxidase N-terminal" evidence="15">
    <location>
        <begin position="10"/>
        <end position="111"/>
    </location>
</feature>
<keyword evidence="5 11" id="KW-0285">Flavoprotein</keyword>
<dbReference type="SUPFAM" id="SSF56645">
    <property type="entry name" value="Acyl-CoA dehydrogenase NM domain-like"/>
    <property type="match status" value="2"/>
</dbReference>
<feature type="domain" description="Acyl-CoA oxidase C-terminal" evidence="14">
    <location>
        <begin position="519"/>
        <end position="601"/>
    </location>
</feature>
<evidence type="ECO:0000313" key="18">
    <source>
        <dbReference type="Proteomes" id="UP000299102"/>
    </source>
</evidence>
<evidence type="ECO:0000313" key="17">
    <source>
        <dbReference type="EMBL" id="GBP29033.1"/>
    </source>
</evidence>
<evidence type="ECO:0000256" key="10">
    <source>
        <dbReference type="ARBA" id="ARBA00023140"/>
    </source>
</evidence>
<keyword evidence="9" id="KW-0443">Lipid metabolism</keyword>
<dbReference type="GO" id="GO:0071949">
    <property type="term" value="F:FAD binding"/>
    <property type="evidence" value="ECO:0007669"/>
    <property type="project" value="InterPro"/>
</dbReference>
<feature type="active site" description="Proton acceptor" evidence="12">
    <location>
        <position position="421"/>
    </location>
</feature>
<feature type="binding site" evidence="13">
    <location>
        <position position="190"/>
    </location>
    <ligand>
        <name>FAD</name>
        <dbReference type="ChEBI" id="CHEBI:57692"/>
    </ligand>
</feature>
<comment type="cofactor">
    <cofactor evidence="1">
        <name>FAD</name>
        <dbReference type="ChEBI" id="CHEBI:57692"/>
    </cofactor>
</comment>
<keyword evidence="8" id="KW-0560">Oxidoreductase</keyword>
<protein>
    <recommendedName>
        <fullName evidence="11">Acyl-coenzyme A oxidase</fullName>
    </recommendedName>
</protein>
<reference evidence="17 18" key="1">
    <citation type="journal article" date="2019" name="Commun. Biol.">
        <title>The bagworm genome reveals a unique fibroin gene that provides high tensile strength.</title>
        <authorList>
            <person name="Kono N."/>
            <person name="Nakamura H."/>
            <person name="Ohtoshi R."/>
            <person name="Tomita M."/>
            <person name="Numata K."/>
            <person name="Arakawa K."/>
        </authorList>
    </citation>
    <scope>NUCLEOTIDE SEQUENCE [LARGE SCALE GENOMIC DNA]</scope>
</reference>
<name>A0A4C1URC9_EUMVA</name>
<dbReference type="Pfam" id="PF01756">
    <property type="entry name" value="ACOX"/>
    <property type="match status" value="1"/>
</dbReference>
<comment type="caution">
    <text evidence="17">The sequence shown here is derived from an EMBL/GenBank/DDBJ whole genome shotgun (WGS) entry which is preliminary data.</text>
</comment>
<dbReference type="GO" id="GO:0055088">
    <property type="term" value="P:lipid homeostasis"/>
    <property type="evidence" value="ECO:0007669"/>
    <property type="project" value="TreeGrafter"/>
</dbReference>
<dbReference type="PIRSF" id="PIRSF000168">
    <property type="entry name" value="Acyl-CoA_oxidase"/>
    <property type="match status" value="1"/>
</dbReference>
<evidence type="ECO:0000256" key="9">
    <source>
        <dbReference type="ARBA" id="ARBA00023098"/>
    </source>
</evidence>
<evidence type="ECO:0000256" key="12">
    <source>
        <dbReference type="PIRSR" id="PIRSR000168-1"/>
    </source>
</evidence>
<evidence type="ECO:0000259" key="14">
    <source>
        <dbReference type="Pfam" id="PF01756"/>
    </source>
</evidence>
<dbReference type="AlphaFoldDB" id="A0A4C1URC9"/>
<evidence type="ECO:0000259" key="16">
    <source>
        <dbReference type="Pfam" id="PF22924"/>
    </source>
</evidence>
<dbReference type="GO" id="GO:0005504">
    <property type="term" value="F:fatty acid binding"/>
    <property type="evidence" value="ECO:0007669"/>
    <property type="project" value="TreeGrafter"/>
</dbReference>
<organism evidence="17 18">
    <name type="scientific">Eumeta variegata</name>
    <name type="common">Bagworm moth</name>
    <name type="synonym">Eumeta japonica</name>
    <dbReference type="NCBI Taxonomy" id="151549"/>
    <lineage>
        <taxon>Eukaryota</taxon>
        <taxon>Metazoa</taxon>
        <taxon>Ecdysozoa</taxon>
        <taxon>Arthropoda</taxon>
        <taxon>Hexapoda</taxon>
        <taxon>Insecta</taxon>
        <taxon>Pterygota</taxon>
        <taxon>Neoptera</taxon>
        <taxon>Endopterygota</taxon>
        <taxon>Lepidoptera</taxon>
        <taxon>Glossata</taxon>
        <taxon>Ditrysia</taxon>
        <taxon>Tineoidea</taxon>
        <taxon>Psychidae</taxon>
        <taxon>Oiketicinae</taxon>
        <taxon>Eumeta</taxon>
    </lineage>
</organism>
<gene>
    <name evidence="17" type="ORF">EVAR_10849_1</name>
</gene>
<dbReference type="Pfam" id="PF14749">
    <property type="entry name" value="Acyl-CoA_ox_N"/>
    <property type="match status" value="1"/>
</dbReference>
<dbReference type="GO" id="GO:0005777">
    <property type="term" value="C:peroxisome"/>
    <property type="evidence" value="ECO:0007669"/>
    <property type="project" value="UniProtKB-SubCell"/>
</dbReference>
<dbReference type="Gene3D" id="1.20.140.10">
    <property type="entry name" value="Butyryl-CoA Dehydrogenase, subunit A, domain 3"/>
    <property type="match status" value="3"/>
</dbReference>
<dbReference type="GO" id="GO:0003997">
    <property type="term" value="F:acyl-CoA oxidase activity"/>
    <property type="evidence" value="ECO:0007669"/>
    <property type="project" value="InterPro"/>
</dbReference>
<dbReference type="OrthoDB" id="538336at2759"/>
<dbReference type="FunFam" id="2.40.110.10:FF:000003">
    <property type="entry name" value="Acyl-coenzyme A oxidase"/>
    <property type="match status" value="1"/>
</dbReference>
<dbReference type="InterPro" id="IPR037069">
    <property type="entry name" value="AcylCoA_DH/ox_N_sf"/>
</dbReference>
<proteinExistence type="inferred from homology"/>
<comment type="similarity">
    <text evidence="4 11">Belongs to the acyl-CoA oxidase family.</text>
</comment>
<dbReference type="InterPro" id="IPR036250">
    <property type="entry name" value="AcylCo_DH-like_C"/>
</dbReference>
<evidence type="ECO:0000256" key="13">
    <source>
        <dbReference type="PIRSR" id="PIRSR000168-2"/>
    </source>
</evidence>
<evidence type="ECO:0000256" key="11">
    <source>
        <dbReference type="PIRNR" id="PIRNR000168"/>
    </source>
</evidence>
<evidence type="ECO:0000256" key="5">
    <source>
        <dbReference type="ARBA" id="ARBA00022630"/>
    </source>
</evidence>
<accession>A0A4C1URC9</accession>